<keyword evidence="2" id="KW-1185">Reference proteome</keyword>
<comment type="caution">
    <text evidence="1">The sequence shown here is derived from an EMBL/GenBank/DDBJ whole genome shotgun (WGS) entry which is preliminary data.</text>
</comment>
<name>A0AAN8RN32_9PEZI</name>
<evidence type="ECO:0000313" key="2">
    <source>
        <dbReference type="Proteomes" id="UP001307849"/>
    </source>
</evidence>
<evidence type="ECO:0000313" key="1">
    <source>
        <dbReference type="EMBL" id="KAK6506237.1"/>
    </source>
</evidence>
<accession>A0AAN8RN32</accession>
<organism evidence="1 2">
    <name type="scientific">Arthrobotrys conoides</name>
    <dbReference type="NCBI Taxonomy" id="74498"/>
    <lineage>
        <taxon>Eukaryota</taxon>
        <taxon>Fungi</taxon>
        <taxon>Dikarya</taxon>
        <taxon>Ascomycota</taxon>
        <taxon>Pezizomycotina</taxon>
        <taxon>Orbiliomycetes</taxon>
        <taxon>Orbiliales</taxon>
        <taxon>Orbiliaceae</taxon>
        <taxon>Arthrobotrys</taxon>
    </lineage>
</organism>
<gene>
    <name evidence="1" type="ORF">TWF506_011157</name>
</gene>
<proteinExistence type="predicted"/>
<reference evidence="1 2" key="1">
    <citation type="submission" date="2019-10" db="EMBL/GenBank/DDBJ databases">
        <authorList>
            <person name="Palmer J.M."/>
        </authorList>
    </citation>
    <scope>NUCLEOTIDE SEQUENCE [LARGE SCALE GENOMIC DNA]</scope>
    <source>
        <strain evidence="1 2">TWF506</strain>
    </source>
</reference>
<dbReference type="Proteomes" id="UP001307849">
    <property type="component" value="Unassembled WGS sequence"/>
</dbReference>
<dbReference type="AlphaFoldDB" id="A0AAN8RN32"/>
<sequence length="109" mass="12086">MSLPSAFDPLVWDIVFDIALEIFARRMSGCFLGQLYDLWGQEDETGPRPSASAPSNIPKFTTAIWAIESIFLASEPLETLGARVIPHILDINAVDGEELWYFLTAAITL</sequence>
<protein>
    <submittedName>
        <fullName evidence="1">Uncharacterized protein</fullName>
    </submittedName>
</protein>
<dbReference type="EMBL" id="JAVHJM010000009">
    <property type="protein sequence ID" value="KAK6506237.1"/>
    <property type="molecule type" value="Genomic_DNA"/>
</dbReference>